<feature type="transmembrane region" description="Helical" evidence="8">
    <location>
        <begin position="216"/>
        <end position="244"/>
    </location>
</feature>
<keyword evidence="4" id="KW-0997">Cell inner membrane</keyword>
<accession>A0ABU2M5E3</accession>
<feature type="transmembrane region" description="Helical" evidence="8">
    <location>
        <begin position="25"/>
        <end position="47"/>
    </location>
</feature>
<keyword evidence="2 8" id="KW-0813">Transport</keyword>
<feature type="transmembrane region" description="Helical" evidence="8">
    <location>
        <begin position="373"/>
        <end position="396"/>
    </location>
</feature>
<feature type="compositionally biased region" description="Basic residues" evidence="9">
    <location>
        <begin position="8"/>
        <end position="18"/>
    </location>
</feature>
<feature type="transmembrane region" description="Helical" evidence="8">
    <location>
        <begin position="311"/>
        <end position="331"/>
    </location>
</feature>
<dbReference type="Pfam" id="PF00528">
    <property type="entry name" value="BPD_transp_1"/>
    <property type="match status" value="2"/>
</dbReference>
<feature type="transmembrane region" description="Helical" evidence="8">
    <location>
        <begin position="116"/>
        <end position="136"/>
    </location>
</feature>
<keyword evidence="6 8" id="KW-1133">Transmembrane helix</keyword>
<feature type="transmembrane region" description="Helical" evidence="8">
    <location>
        <begin position="543"/>
        <end position="563"/>
    </location>
</feature>
<evidence type="ECO:0000256" key="4">
    <source>
        <dbReference type="ARBA" id="ARBA00022519"/>
    </source>
</evidence>
<dbReference type="InterPro" id="IPR000515">
    <property type="entry name" value="MetI-like"/>
</dbReference>
<proteinExistence type="inferred from homology"/>
<evidence type="ECO:0000256" key="6">
    <source>
        <dbReference type="ARBA" id="ARBA00022989"/>
    </source>
</evidence>
<reference evidence="12" key="1">
    <citation type="submission" date="2023-07" db="EMBL/GenBank/DDBJ databases">
        <title>30 novel species of actinomycetes from the DSMZ collection.</title>
        <authorList>
            <person name="Nouioui I."/>
        </authorList>
    </citation>
    <scope>NUCLEOTIDE SEQUENCE [LARGE SCALE GENOMIC DNA]</scope>
    <source>
        <strain evidence="12">DSM 44743</strain>
    </source>
</reference>
<feature type="transmembrane region" description="Helical" evidence="8">
    <location>
        <begin position="447"/>
        <end position="475"/>
    </location>
</feature>
<comment type="caution">
    <text evidence="11">The sequence shown here is derived from an EMBL/GenBank/DDBJ whole genome shotgun (WGS) entry which is preliminary data.</text>
</comment>
<evidence type="ECO:0000256" key="7">
    <source>
        <dbReference type="ARBA" id="ARBA00023136"/>
    </source>
</evidence>
<feature type="transmembrane region" description="Helical" evidence="8">
    <location>
        <begin position="156"/>
        <end position="174"/>
    </location>
</feature>
<feature type="transmembrane region" description="Helical" evidence="8">
    <location>
        <begin position="496"/>
        <end position="523"/>
    </location>
</feature>
<sequence length="581" mass="60358">MTSLLERRRAKAGPRPTRRVSPENALGWFILAVLFVLVGAPLVLVLAQGVAPGLGLARDWTVRPGLLGEIARRPLWQTSLVNSLTLATGAMLLGGALGTGLALLRHTVAFPGARLLDVAAWALLVSPSFVLAQGWVLFASPSGVAVGTLGVDPSSLVFSPTGLVVITSLIKYPFAYLATSAALHWDDGSYRQAAALAGARPWTVLRTVRIPLLTPAVASGAILVFVDVLGDFGLPAALSAAYSYPTLPYSIYASVRQSPVSFELGGVLSFYLVAIIGAAILLYIRILRGSRYDFLTGAATRVPPPPARYPWLWSGLTALVLAITFGVPLGTSLQVSFSRTLHGGPVPDNLTLEHYADIFSAGSRMSEGIVNSLTIALAAATVTTVLAFLIGVVLTFTGFRARFLIDVAGTVTLAIPGIVLAVGYIFLWNQPFLAGVGLGLYGRAELLVLAGTATALPIAVRLQLGALAQVPASLLNAAALSGARFPTRLRTVLAPLIAPALVSAFAAVLASGIFDLAATTMLAPPSFTTLPVEILAEYDRGRYGYATAGAVVSAVLVMVLAAVSSVIGRRLLGGPTHGSGA</sequence>
<dbReference type="SUPFAM" id="SSF161098">
    <property type="entry name" value="MetI-like"/>
    <property type="match status" value="2"/>
</dbReference>
<dbReference type="RefSeq" id="WP_311510310.1">
    <property type="nucleotide sequence ID" value="NZ_JAVREP010000001.1"/>
</dbReference>
<comment type="subcellular location">
    <subcellularLocation>
        <location evidence="1">Cell inner membrane</location>
        <topology evidence="1">Multi-pass membrane protein</topology>
    </subcellularLocation>
    <subcellularLocation>
        <location evidence="8">Cell membrane</location>
        <topology evidence="8">Multi-pass membrane protein</topology>
    </subcellularLocation>
</comment>
<feature type="domain" description="ABC transmembrane type-1" evidence="10">
    <location>
        <begin position="369"/>
        <end position="564"/>
    </location>
</feature>
<protein>
    <submittedName>
        <fullName evidence="11">Iron ABC transporter permease</fullName>
    </submittedName>
</protein>
<keyword evidence="7 8" id="KW-0472">Membrane</keyword>
<gene>
    <name evidence="11" type="ORF">RM479_03915</name>
</gene>
<evidence type="ECO:0000259" key="10">
    <source>
        <dbReference type="PROSITE" id="PS50928"/>
    </source>
</evidence>
<evidence type="ECO:0000256" key="8">
    <source>
        <dbReference type="RuleBase" id="RU363032"/>
    </source>
</evidence>
<dbReference type="InterPro" id="IPR035906">
    <property type="entry name" value="MetI-like_sf"/>
</dbReference>
<evidence type="ECO:0000256" key="5">
    <source>
        <dbReference type="ARBA" id="ARBA00022692"/>
    </source>
</evidence>
<name>A0ABU2M5E3_9ACTN</name>
<feature type="transmembrane region" description="Helical" evidence="8">
    <location>
        <begin position="403"/>
        <end position="427"/>
    </location>
</feature>
<feature type="domain" description="ABC transmembrane type-1" evidence="10">
    <location>
        <begin position="80"/>
        <end position="283"/>
    </location>
</feature>
<evidence type="ECO:0000256" key="2">
    <source>
        <dbReference type="ARBA" id="ARBA00022448"/>
    </source>
</evidence>
<keyword evidence="3" id="KW-1003">Cell membrane</keyword>
<dbReference type="PANTHER" id="PTHR43357">
    <property type="entry name" value="INNER MEMBRANE ABC TRANSPORTER PERMEASE PROTEIN YDCV"/>
    <property type="match status" value="1"/>
</dbReference>
<comment type="similarity">
    <text evidence="8">Belongs to the binding-protein-dependent transport system permease family.</text>
</comment>
<keyword evidence="5 8" id="KW-0812">Transmembrane</keyword>
<evidence type="ECO:0000256" key="9">
    <source>
        <dbReference type="SAM" id="MobiDB-lite"/>
    </source>
</evidence>
<feature type="region of interest" description="Disordered" evidence="9">
    <location>
        <begin position="1"/>
        <end position="20"/>
    </location>
</feature>
<dbReference type="PROSITE" id="PS50928">
    <property type="entry name" value="ABC_TM1"/>
    <property type="match status" value="2"/>
</dbReference>
<dbReference type="CDD" id="cd06261">
    <property type="entry name" value="TM_PBP2"/>
    <property type="match status" value="2"/>
</dbReference>
<feature type="transmembrane region" description="Helical" evidence="8">
    <location>
        <begin position="84"/>
        <end position="104"/>
    </location>
</feature>
<evidence type="ECO:0000313" key="12">
    <source>
        <dbReference type="Proteomes" id="UP001183390"/>
    </source>
</evidence>
<evidence type="ECO:0000256" key="3">
    <source>
        <dbReference type="ARBA" id="ARBA00022475"/>
    </source>
</evidence>
<evidence type="ECO:0000313" key="11">
    <source>
        <dbReference type="EMBL" id="MDT0327551.1"/>
    </source>
</evidence>
<keyword evidence="12" id="KW-1185">Reference proteome</keyword>
<evidence type="ECO:0000256" key="1">
    <source>
        <dbReference type="ARBA" id="ARBA00004429"/>
    </source>
</evidence>
<dbReference type="PANTHER" id="PTHR43357:SF4">
    <property type="entry name" value="INNER MEMBRANE ABC TRANSPORTER PERMEASE PROTEIN YDCV"/>
    <property type="match status" value="1"/>
</dbReference>
<dbReference type="EMBL" id="JAVREP010000001">
    <property type="protein sequence ID" value="MDT0327551.1"/>
    <property type="molecule type" value="Genomic_DNA"/>
</dbReference>
<dbReference type="Proteomes" id="UP001183390">
    <property type="component" value="Unassembled WGS sequence"/>
</dbReference>
<organism evidence="11 12">
    <name type="scientific">Nocardiopsis lambiniae</name>
    <dbReference type="NCBI Taxonomy" id="3075539"/>
    <lineage>
        <taxon>Bacteria</taxon>
        <taxon>Bacillati</taxon>
        <taxon>Actinomycetota</taxon>
        <taxon>Actinomycetes</taxon>
        <taxon>Streptosporangiales</taxon>
        <taxon>Nocardiopsidaceae</taxon>
        <taxon>Nocardiopsis</taxon>
    </lineage>
</organism>
<dbReference type="Gene3D" id="1.10.3720.10">
    <property type="entry name" value="MetI-like"/>
    <property type="match status" value="2"/>
</dbReference>
<feature type="transmembrane region" description="Helical" evidence="8">
    <location>
        <begin position="264"/>
        <end position="284"/>
    </location>
</feature>